<dbReference type="OrthoDB" id="851130at2"/>
<gene>
    <name evidence="2" type="ORF">RM51_04085</name>
</gene>
<evidence type="ECO:0000256" key="1">
    <source>
        <dbReference type="SAM" id="SignalP"/>
    </source>
</evidence>
<name>A0A0B4DB50_9FLAO</name>
<proteinExistence type="predicted"/>
<dbReference type="Proteomes" id="UP000031167">
    <property type="component" value="Unassembled WGS sequence"/>
</dbReference>
<dbReference type="RefSeq" id="WP_039365460.1">
    <property type="nucleotide sequence ID" value="NZ_JWTA01000004.1"/>
</dbReference>
<feature type="chain" id="PRO_5002085332" description="Lipoprotein chaperone" evidence="1">
    <location>
        <begin position="20"/>
        <end position="191"/>
    </location>
</feature>
<dbReference type="EMBL" id="JWTA01000004">
    <property type="protein sequence ID" value="KIC63921.1"/>
    <property type="molecule type" value="Genomic_DNA"/>
</dbReference>
<dbReference type="STRING" id="363331.RM51_04085"/>
<comment type="caution">
    <text evidence="2">The sequence shown here is derived from an EMBL/GenBank/DDBJ whole genome shotgun (WGS) entry which is preliminary data.</text>
</comment>
<protein>
    <recommendedName>
        <fullName evidence="4">Lipoprotein chaperone</fullName>
    </recommendedName>
</protein>
<evidence type="ECO:0008006" key="4">
    <source>
        <dbReference type="Google" id="ProtNLM"/>
    </source>
</evidence>
<accession>A0A0B4DB50</accession>
<organism evidence="2 3">
    <name type="scientific">Chryseobacterium taiwanense</name>
    <dbReference type="NCBI Taxonomy" id="363331"/>
    <lineage>
        <taxon>Bacteria</taxon>
        <taxon>Pseudomonadati</taxon>
        <taxon>Bacteroidota</taxon>
        <taxon>Flavobacteriia</taxon>
        <taxon>Flavobacteriales</taxon>
        <taxon>Weeksellaceae</taxon>
        <taxon>Chryseobacterium group</taxon>
        <taxon>Chryseobacterium</taxon>
    </lineage>
</organism>
<sequence>MKFLLSLSLCLSLSVYSFGQKTGTLSSKDQAIAEHFKTEYKKKNYKKFEGKITPKDTQVQFDDKIIFYDKSDKTIASLLKEGIIYPQLLTDYQMQKFLDETTDKTQKRFLKLQKDPRAGFDVNNVKLTSVKELSFANSNAKSKRFKITFKDNRIGSTILYLIELTNKSVKEDTPLEEFIKGSNLTYLDQVE</sequence>
<evidence type="ECO:0000313" key="2">
    <source>
        <dbReference type="EMBL" id="KIC63921.1"/>
    </source>
</evidence>
<keyword evidence="1" id="KW-0732">Signal</keyword>
<keyword evidence="3" id="KW-1185">Reference proteome</keyword>
<feature type="signal peptide" evidence="1">
    <location>
        <begin position="1"/>
        <end position="19"/>
    </location>
</feature>
<evidence type="ECO:0000313" key="3">
    <source>
        <dbReference type="Proteomes" id="UP000031167"/>
    </source>
</evidence>
<dbReference type="AlphaFoldDB" id="A0A0B4DB50"/>
<reference evidence="2 3" key="1">
    <citation type="submission" date="2014-12" db="EMBL/GenBank/DDBJ databases">
        <title>Genome sequencing of Chryseobacterium taiwanense TPW19.</title>
        <authorList>
            <person name="Tan P.W."/>
            <person name="Chan K.-G."/>
        </authorList>
    </citation>
    <scope>NUCLEOTIDE SEQUENCE [LARGE SCALE GENOMIC DNA]</scope>
    <source>
        <strain evidence="2 3">TPW19</strain>
    </source>
</reference>